<dbReference type="AlphaFoldDB" id="A0A6B0Y242"/>
<evidence type="ECO:0000313" key="3">
    <source>
        <dbReference type="EMBL" id="MXY35094.1"/>
    </source>
</evidence>
<protein>
    <submittedName>
        <fullName evidence="3">DUF262 domain-containing protein</fullName>
    </submittedName>
</protein>
<gene>
    <name evidence="3" type="ORF">F4Y60_13640</name>
</gene>
<feature type="domain" description="GmrSD restriction endonucleases N-terminal" evidence="1">
    <location>
        <begin position="18"/>
        <end position="227"/>
    </location>
</feature>
<organism evidence="3">
    <name type="scientific">Boseongicola sp. SB0664_bin_43</name>
    <dbReference type="NCBI Taxonomy" id="2604844"/>
    <lineage>
        <taxon>Bacteria</taxon>
        <taxon>Pseudomonadati</taxon>
        <taxon>Pseudomonadota</taxon>
        <taxon>Alphaproteobacteria</taxon>
        <taxon>Rhodobacterales</taxon>
        <taxon>Paracoccaceae</taxon>
        <taxon>Boseongicola</taxon>
    </lineage>
</organism>
<comment type="caution">
    <text evidence="3">The sequence shown here is derived from an EMBL/GenBank/DDBJ whole genome shotgun (WGS) entry which is preliminary data.</text>
</comment>
<dbReference type="PANTHER" id="PTHR35149:SF1">
    <property type="entry name" value="DUF5655 DOMAIN-CONTAINING PROTEIN"/>
    <property type="match status" value="1"/>
</dbReference>
<dbReference type="InterPro" id="IPR011089">
    <property type="entry name" value="GmrSD_C"/>
</dbReference>
<reference evidence="3" key="1">
    <citation type="submission" date="2019-09" db="EMBL/GenBank/DDBJ databases">
        <title>Characterisation of the sponge microbiome using genome-centric metagenomics.</title>
        <authorList>
            <person name="Engelberts J.P."/>
            <person name="Robbins S.J."/>
            <person name="De Goeij J.M."/>
            <person name="Aranda M."/>
            <person name="Bell S.C."/>
            <person name="Webster N.S."/>
        </authorList>
    </citation>
    <scope>NUCLEOTIDE SEQUENCE</scope>
    <source>
        <strain evidence="3">SB0664_bin_43</strain>
    </source>
</reference>
<evidence type="ECO:0000259" key="2">
    <source>
        <dbReference type="Pfam" id="PF07510"/>
    </source>
</evidence>
<dbReference type="PANTHER" id="PTHR35149">
    <property type="entry name" value="SLL5132 PROTEIN"/>
    <property type="match status" value="1"/>
</dbReference>
<dbReference type="InterPro" id="IPR004919">
    <property type="entry name" value="GmrSD_N"/>
</dbReference>
<accession>A0A6B0Y242</accession>
<evidence type="ECO:0000259" key="1">
    <source>
        <dbReference type="Pfam" id="PF03235"/>
    </source>
</evidence>
<name>A0A6B0Y242_9RHOB</name>
<dbReference type="EMBL" id="VXRY01000562">
    <property type="protein sequence ID" value="MXY35094.1"/>
    <property type="molecule type" value="Genomic_DNA"/>
</dbReference>
<dbReference type="Pfam" id="PF07510">
    <property type="entry name" value="GmrSD_C"/>
    <property type="match status" value="1"/>
</dbReference>
<proteinExistence type="predicted"/>
<sequence length="596" mass="69116">MTTQNRTVINAEALLFSNLFHNGLFVVPWHQRYYDWKADDVRALLLDIDEAIKENRDCYFLGTIMLVDVAPRKWEINDGQQRMVTVSLICAVLGSRFAREATGSQREGFALRMLFDLDTNSVWTYEDVEHYTPRISPPQNDAMRYRQMIRGNTIGTNGKLTAAWTEIEKFFTPMNLKKSEEFFDFLHTKLEVACLRVPSNLDSNAVYETLNNRGKMLDDLDLIRNHLYSYFNVDGESERRLSVHENLERIRTTITSTNKASEYLRCHLQCRFGFLRKDNFYRDVRSAIQTRSNNGSRPVDSLADYAFHLTKQITAPESLELFQTMTATGPDAEFIKVFEKDSGTTNSPRNLEVFLRELSGYKVTQPLVFAILTWYIQESDGRKKRRIARIANRNLNRLATFVLRTAFVAPKFEPSHFETEFSNYAKHIATVGDPPNDEFADFLRDCDNSEHGVLDDSRFQNAMVEATMKGNSKIKQFLLGINRNMPHGARLLNERSCNVEHILPESPQHWNGWVGFDEYDRGDWVHRIGNLTLMGPTDNRPGPKYNGNFAKKRDSYNDSEVALTRELSKYDDWTPNIIEKRQREMAKRAMQAWTFD</sequence>
<feature type="domain" description="GmrSD restriction endonucleases C-terminal" evidence="2">
    <location>
        <begin position="465"/>
        <end position="587"/>
    </location>
</feature>
<dbReference type="Pfam" id="PF03235">
    <property type="entry name" value="GmrSD_N"/>
    <property type="match status" value="1"/>
</dbReference>